<dbReference type="EMBL" id="JASJQH010006534">
    <property type="protein sequence ID" value="KAK9731804.1"/>
    <property type="molecule type" value="Genomic_DNA"/>
</dbReference>
<organism evidence="1 2">
    <name type="scientific">Basidiobolus ranarum</name>
    <dbReference type="NCBI Taxonomy" id="34480"/>
    <lineage>
        <taxon>Eukaryota</taxon>
        <taxon>Fungi</taxon>
        <taxon>Fungi incertae sedis</taxon>
        <taxon>Zoopagomycota</taxon>
        <taxon>Entomophthoromycotina</taxon>
        <taxon>Basidiobolomycetes</taxon>
        <taxon>Basidiobolales</taxon>
        <taxon>Basidiobolaceae</taxon>
        <taxon>Basidiobolus</taxon>
    </lineage>
</organism>
<evidence type="ECO:0000313" key="2">
    <source>
        <dbReference type="Proteomes" id="UP001479436"/>
    </source>
</evidence>
<keyword evidence="2" id="KW-1185">Reference proteome</keyword>
<proteinExistence type="predicted"/>
<reference evidence="1 2" key="1">
    <citation type="submission" date="2023-04" db="EMBL/GenBank/DDBJ databases">
        <title>Genome of Basidiobolus ranarum AG-B5.</title>
        <authorList>
            <person name="Stajich J.E."/>
            <person name="Carter-House D."/>
            <person name="Gryganskyi A."/>
        </authorList>
    </citation>
    <scope>NUCLEOTIDE SEQUENCE [LARGE SCALE GENOMIC DNA]</scope>
    <source>
        <strain evidence="1 2">AG-B5</strain>
    </source>
</reference>
<evidence type="ECO:0000313" key="1">
    <source>
        <dbReference type="EMBL" id="KAK9731804.1"/>
    </source>
</evidence>
<dbReference type="Proteomes" id="UP001479436">
    <property type="component" value="Unassembled WGS sequence"/>
</dbReference>
<accession>A0ABR2WC15</accession>
<protein>
    <submittedName>
        <fullName evidence="1">Uncharacterized protein</fullName>
    </submittedName>
</protein>
<name>A0ABR2WC15_9FUNG</name>
<sequence length="65" mass="7387">MLKKTVEAACRGCVNIDGADYVLHSFNLQFNAEAKKKIQQWIVVERSVELFNYIQGLDLNASEIL</sequence>
<comment type="caution">
    <text evidence="1">The sequence shown here is derived from an EMBL/GenBank/DDBJ whole genome shotgun (WGS) entry which is preliminary data.</text>
</comment>
<gene>
    <name evidence="1" type="ORF">K7432_018562</name>
</gene>